<evidence type="ECO:0000256" key="2">
    <source>
        <dbReference type="ARBA" id="ARBA00022840"/>
    </source>
</evidence>
<dbReference type="PANTHER" id="PTHR24362">
    <property type="entry name" value="SERINE/THREONINE-PROTEIN KINASE NEK"/>
    <property type="match status" value="1"/>
</dbReference>
<evidence type="ECO:0000256" key="1">
    <source>
        <dbReference type="ARBA" id="ARBA00022741"/>
    </source>
</evidence>
<dbReference type="AlphaFoldDB" id="A0A1J4KIE2"/>
<dbReference type="Proteomes" id="UP000179807">
    <property type="component" value="Unassembled WGS sequence"/>
</dbReference>
<keyword evidence="7" id="KW-1185">Reference proteome</keyword>
<proteinExistence type="inferred from homology"/>
<dbReference type="PANTHER" id="PTHR24362:SF309">
    <property type="entry name" value="PROTEIN KINASE DOMAIN-CONTAINING PROTEIN"/>
    <property type="match status" value="1"/>
</dbReference>
<protein>
    <submittedName>
        <fullName evidence="6">CAMK family protein kinase</fullName>
    </submittedName>
</protein>
<feature type="binding site" evidence="3">
    <location>
        <position position="43"/>
    </location>
    <ligand>
        <name>ATP</name>
        <dbReference type="ChEBI" id="CHEBI:30616"/>
    </ligand>
</feature>
<dbReference type="PROSITE" id="PS50011">
    <property type="entry name" value="PROTEIN_KINASE_DOM"/>
    <property type="match status" value="1"/>
</dbReference>
<evidence type="ECO:0000259" key="5">
    <source>
        <dbReference type="PROSITE" id="PS50011"/>
    </source>
</evidence>
<dbReference type="InterPro" id="IPR000719">
    <property type="entry name" value="Prot_kinase_dom"/>
</dbReference>
<dbReference type="GO" id="GO:0004674">
    <property type="term" value="F:protein serine/threonine kinase activity"/>
    <property type="evidence" value="ECO:0007669"/>
    <property type="project" value="UniProtKB-KW"/>
</dbReference>
<evidence type="ECO:0000256" key="3">
    <source>
        <dbReference type="PROSITE-ProRule" id="PRU10141"/>
    </source>
</evidence>
<keyword evidence="1 3" id="KW-0547">Nucleotide-binding</keyword>
<evidence type="ECO:0000256" key="4">
    <source>
        <dbReference type="RuleBase" id="RU000304"/>
    </source>
</evidence>
<sequence length="328" mass="37515">MTEQQVQTLKEHDYILEQKIGQGNFAKVYLVTSERYREKFVCKMIENPQLIDEDEIKLLCNLDSSYIISMYDYFKDAQNLYIILEYCPGGSVQDILDHQGPLDIHTLFEYTKQTLFGLQHCHLFNIAHEDIKPANILLNRNNRAKLADFGLSQCLNKGELRNRFSGSRAFIAPEILKGNHYDPFKADVWALGITCFMMATGMFPWPLTSAHELFAAIEKCDLSILDNIDAEYANVIKMMLVPDPNRRATVNEILGLPIFQEHKSNSEHIRSIKSFSSVRVLCSHFSSNPIVPFHRMQVKAGKKRPGSLLKHSGSTAILTPIIEKPKYF</sequence>
<dbReference type="GeneID" id="94826654"/>
<accession>A0A1J4KIE2</accession>
<dbReference type="InterPro" id="IPR008271">
    <property type="entry name" value="Ser/Thr_kinase_AS"/>
</dbReference>
<gene>
    <name evidence="6" type="ORF">TRFO_04511</name>
</gene>
<dbReference type="InterPro" id="IPR011009">
    <property type="entry name" value="Kinase-like_dom_sf"/>
</dbReference>
<dbReference type="RefSeq" id="XP_068362590.1">
    <property type="nucleotide sequence ID" value="XM_068491950.1"/>
</dbReference>
<dbReference type="InterPro" id="IPR017441">
    <property type="entry name" value="Protein_kinase_ATP_BS"/>
</dbReference>
<dbReference type="PROSITE" id="PS00107">
    <property type="entry name" value="PROTEIN_KINASE_ATP"/>
    <property type="match status" value="1"/>
</dbReference>
<comment type="caution">
    <text evidence="6">The sequence shown here is derived from an EMBL/GenBank/DDBJ whole genome shotgun (WGS) entry which is preliminary data.</text>
</comment>
<dbReference type="PROSITE" id="PS00108">
    <property type="entry name" value="PROTEIN_KINASE_ST"/>
    <property type="match status" value="1"/>
</dbReference>
<comment type="similarity">
    <text evidence="4">Belongs to the protein kinase superfamily.</text>
</comment>
<organism evidence="6 7">
    <name type="scientific">Tritrichomonas foetus</name>
    <dbReference type="NCBI Taxonomy" id="1144522"/>
    <lineage>
        <taxon>Eukaryota</taxon>
        <taxon>Metamonada</taxon>
        <taxon>Parabasalia</taxon>
        <taxon>Tritrichomonadida</taxon>
        <taxon>Tritrichomonadidae</taxon>
        <taxon>Tritrichomonas</taxon>
    </lineage>
</organism>
<evidence type="ECO:0000313" key="7">
    <source>
        <dbReference type="Proteomes" id="UP000179807"/>
    </source>
</evidence>
<keyword evidence="4" id="KW-0723">Serine/threonine-protein kinase</keyword>
<feature type="domain" description="Protein kinase" evidence="5">
    <location>
        <begin position="14"/>
        <end position="259"/>
    </location>
</feature>
<dbReference type="Gene3D" id="1.10.510.10">
    <property type="entry name" value="Transferase(Phosphotransferase) domain 1"/>
    <property type="match status" value="1"/>
</dbReference>
<keyword evidence="6" id="KW-0808">Transferase</keyword>
<dbReference type="GO" id="GO:0005524">
    <property type="term" value="F:ATP binding"/>
    <property type="evidence" value="ECO:0007669"/>
    <property type="project" value="UniProtKB-UniRule"/>
</dbReference>
<evidence type="ECO:0000313" key="6">
    <source>
        <dbReference type="EMBL" id="OHT09454.1"/>
    </source>
</evidence>
<dbReference type="EMBL" id="MLAK01000638">
    <property type="protein sequence ID" value="OHT09454.1"/>
    <property type="molecule type" value="Genomic_DNA"/>
</dbReference>
<reference evidence="6" key="1">
    <citation type="submission" date="2016-10" db="EMBL/GenBank/DDBJ databases">
        <authorList>
            <person name="Benchimol M."/>
            <person name="Almeida L.G."/>
            <person name="Vasconcelos A.T."/>
            <person name="Perreira-Neves A."/>
            <person name="Rosa I.A."/>
            <person name="Tasca T."/>
            <person name="Bogo M.R."/>
            <person name="de Souza W."/>
        </authorList>
    </citation>
    <scope>NUCLEOTIDE SEQUENCE [LARGE SCALE GENOMIC DNA]</scope>
    <source>
        <strain evidence="6">K</strain>
    </source>
</reference>
<dbReference type="SMART" id="SM00220">
    <property type="entry name" value="S_TKc"/>
    <property type="match status" value="1"/>
</dbReference>
<dbReference type="OrthoDB" id="275301at2759"/>
<dbReference type="Pfam" id="PF00069">
    <property type="entry name" value="Pkinase"/>
    <property type="match status" value="1"/>
</dbReference>
<keyword evidence="6" id="KW-0418">Kinase</keyword>
<keyword evidence="2 3" id="KW-0067">ATP-binding</keyword>
<name>A0A1J4KIE2_9EUKA</name>
<dbReference type="VEuPathDB" id="TrichDB:TRFO_04511"/>
<dbReference type="SUPFAM" id="SSF56112">
    <property type="entry name" value="Protein kinase-like (PK-like)"/>
    <property type="match status" value="1"/>
</dbReference>